<accession>A0A2P6MZP2</accession>
<dbReference type="InParanoid" id="A0A2P6MZP2"/>
<comment type="caution">
    <text evidence="1">The sequence shown here is derived from an EMBL/GenBank/DDBJ whole genome shotgun (WGS) entry which is preliminary data.</text>
</comment>
<dbReference type="AlphaFoldDB" id="A0A2P6MZP2"/>
<dbReference type="Proteomes" id="UP000241769">
    <property type="component" value="Unassembled WGS sequence"/>
</dbReference>
<sequence>MHPPTKPEKNWTTNGGAAVTVSPHVNLRERYTVRTPADIALVQSGNKQESHLWSRPIDPPGHNISGALSSICAAFVCRLF</sequence>
<proteinExistence type="predicted"/>
<gene>
    <name evidence="1" type="ORF">PROFUN_15037</name>
</gene>
<keyword evidence="2" id="KW-1185">Reference proteome</keyword>
<protein>
    <submittedName>
        <fullName evidence="1">Uncharacterized protein</fullName>
    </submittedName>
</protein>
<organism evidence="1 2">
    <name type="scientific">Planoprotostelium fungivorum</name>
    <dbReference type="NCBI Taxonomy" id="1890364"/>
    <lineage>
        <taxon>Eukaryota</taxon>
        <taxon>Amoebozoa</taxon>
        <taxon>Evosea</taxon>
        <taxon>Variosea</taxon>
        <taxon>Cavosteliida</taxon>
        <taxon>Cavosteliaceae</taxon>
        <taxon>Planoprotostelium</taxon>
    </lineage>
</organism>
<dbReference type="EMBL" id="MDYQ01000277">
    <property type="protein sequence ID" value="PRP77156.1"/>
    <property type="molecule type" value="Genomic_DNA"/>
</dbReference>
<evidence type="ECO:0000313" key="2">
    <source>
        <dbReference type="Proteomes" id="UP000241769"/>
    </source>
</evidence>
<name>A0A2P6MZP2_9EUKA</name>
<evidence type="ECO:0000313" key="1">
    <source>
        <dbReference type="EMBL" id="PRP77156.1"/>
    </source>
</evidence>
<reference evidence="1 2" key="1">
    <citation type="journal article" date="2018" name="Genome Biol. Evol.">
        <title>Multiple Roots of Fruiting Body Formation in Amoebozoa.</title>
        <authorList>
            <person name="Hillmann F."/>
            <person name="Forbes G."/>
            <person name="Novohradska S."/>
            <person name="Ferling I."/>
            <person name="Riege K."/>
            <person name="Groth M."/>
            <person name="Westermann M."/>
            <person name="Marz M."/>
            <person name="Spaller T."/>
            <person name="Winckler T."/>
            <person name="Schaap P."/>
            <person name="Glockner G."/>
        </authorList>
    </citation>
    <scope>NUCLEOTIDE SEQUENCE [LARGE SCALE GENOMIC DNA]</scope>
    <source>
        <strain evidence="1 2">Jena</strain>
    </source>
</reference>